<keyword evidence="3 10" id="KW-0963">Cytoplasm</keyword>
<evidence type="ECO:0000256" key="5">
    <source>
        <dbReference type="ARBA" id="ARBA00022603"/>
    </source>
</evidence>
<proteinExistence type="inferred from homology"/>
<evidence type="ECO:0000256" key="9">
    <source>
        <dbReference type="ARBA" id="ARBA00047944"/>
    </source>
</evidence>
<evidence type="ECO:0000256" key="7">
    <source>
        <dbReference type="ARBA" id="ARBA00022691"/>
    </source>
</evidence>
<dbReference type="GO" id="GO:0070042">
    <property type="term" value="F:rRNA (uridine-N3-)-methyltransferase activity"/>
    <property type="evidence" value="ECO:0007669"/>
    <property type="project" value="TreeGrafter"/>
</dbReference>
<keyword evidence="6 10" id="KW-0808">Transferase</keyword>
<evidence type="ECO:0000313" key="12">
    <source>
        <dbReference type="EMBL" id="TGL37501.1"/>
    </source>
</evidence>
<protein>
    <recommendedName>
        <fullName evidence="10">Ribosomal RNA small subunit methyltransferase E</fullName>
        <ecNumber evidence="10">2.1.1.193</ecNumber>
    </recommendedName>
</protein>
<evidence type="ECO:0000256" key="3">
    <source>
        <dbReference type="ARBA" id="ARBA00022490"/>
    </source>
</evidence>
<dbReference type="EMBL" id="RQGA01000014">
    <property type="protein sequence ID" value="TGL37501.1"/>
    <property type="molecule type" value="Genomic_DNA"/>
</dbReference>
<dbReference type="RefSeq" id="WP_135580429.1">
    <property type="nucleotide sequence ID" value="NZ_RQGA01000014.1"/>
</dbReference>
<dbReference type="SUPFAM" id="SSF75217">
    <property type="entry name" value="alpha/beta knot"/>
    <property type="match status" value="1"/>
</dbReference>
<accession>A0A4R9JEB7</accession>
<dbReference type="InterPro" id="IPR029026">
    <property type="entry name" value="tRNA_m1G_MTases_N"/>
</dbReference>
<evidence type="ECO:0000256" key="10">
    <source>
        <dbReference type="PIRNR" id="PIRNR015601"/>
    </source>
</evidence>
<keyword evidence="4 10" id="KW-0698">rRNA processing</keyword>
<keyword evidence="13" id="KW-1185">Reference proteome</keyword>
<dbReference type="InterPro" id="IPR006700">
    <property type="entry name" value="RsmE"/>
</dbReference>
<dbReference type="PANTHER" id="PTHR30027:SF3">
    <property type="entry name" value="16S RRNA (URACIL(1498)-N(3))-METHYLTRANSFERASE"/>
    <property type="match status" value="1"/>
</dbReference>
<evidence type="ECO:0000259" key="11">
    <source>
        <dbReference type="Pfam" id="PF04452"/>
    </source>
</evidence>
<dbReference type="NCBIfam" id="TIGR00046">
    <property type="entry name" value="RsmE family RNA methyltransferase"/>
    <property type="match status" value="1"/>
</dbReference>
<dbReference type="InterPro" id="IPR046886">
    <property type="entry name" value="RsmE_MTase_dom"/>
</dbReference>
<dbReference type="GO" id="GO:0070475">
    <property type="term" value="P:rRNA base methylation"/>
    <property type="evidence" value="ECO:0007669"/>
    <property type="project" value="TreeGrafter"/>
</dbReference>
<evidence type="ECO:0000256" key="4">
    <source>
        <dbReference type="ARBA" id="ARBA00022552"/>
    </source>
</evidence>
<evidence type="ECO:0000313" key="13">
    <source>
        <dbReference type="Proteomes" id="UP000298125"/>
    </source>
</evidence>
<reference evidence="12" key="1">
    <citation type="journal article" date="2019" name="PLoS Negl. Trop. Dis.">
        <title>Revisiting the worldwide diversity of Leptospira species in the environment.</title>
        <authorList>
            <person name="Vincent A.T."/>
            <person name="Schiettekatte O."/>
            <person name="Bourhy P."/>
            <person name="Veyrier F.J."/>
            <person name="Picardeau M."/>
        </authorList>
    </citation>
    <scope>NUCLEOTIDE SEQUENCE [LARGE SCALE GENOMIC DNA]</scope>
    <source>
        <strain evidence="12">201702692</strain>
    </source>
</reference>
<comment type="caution">
    <text evidence="12">The sequence shown here is derived from an EMBL/GenBank/DDBJ whole genome shotgun (WGS) entry which is preliminary data.</text>
</comment>
<keyword evidence="7 10" id="KW-0949">S-adenosyl-L-methionine</keyword>
<comment type="subcellular location">
    <subcellularLocation>
        <location evidence="1 10">Cytoplasm</location>
    </subcellularLocation>
</comment>
<dbReference type="PIRSF" id="PIRSF015601">
    <property type="entry name" value="MTase_slr0722"/>
    <property type="match status" value="1"/>
</dbReference>
<dbReference type="Gene3D" id="3.40.1280.10">
    <property type="match status" value="1"/>
</dbReference>
<name>A0A4R9JEB7_9LEPT</name>
<dbReference type="AlphaFoldDB" id="A0A4R9JEB7"/>
<feature type="domain" description="Ribosomal RNA small subunit methyltransferase E methyltransferase" evidence="11">
    <location>
        <begin position="74"/>
        <end position="235"/>
    </location>
</feature>
<dbReference type="EC" id="2.1.1.193" evidence="10"/>
<organism evidence="12 13">
    <name type="scientific">Leptospira perdikensis</name>
    <dbReference type="NCBI Taxonomy" id="2484948"/>
    <lineage>
        <taxon>Bacteria</taxon>
        <taxon>Pseudomonadati</taxon>
        <taxon>Spirochaetota</taxon>
        <taxon>Spirochaetia</taxon>
        <taxon>Leptospirales</taxon>
        <taxon>Leptospiraceae</taxon>
        <taxon>Leptospira</taxon>
    </lineage>
</organism>
<dbReference type="Pfam" id="PF04452">
    <property type="entry name" value="Methyltrans_RNA"/>
    <property type="match status" value="1"/>
</dbReference>
<dbReference type="InterPro" id="IPR029028">
    <property type="entry name" value="Alpha/beta_knot_MTases"/>
</dbReference>
<evidence type="ECO:0000256" key="1">
    <source>
        <dbReference type="ARBA" id="ARBA00004496"/>
    </source>
</evidence>
<evidence type="ECO:0000256" key="2">
    <source>
        <dbReference type="ARBA" id="ARBA00005528"/>
    </source>
</evidence>
<sequence length="242" mass="28028">MNWILIYERELDTNKIIHLTGERHNHIQTILKKNTGETVQVVIPNLGNFLFKIQSTSENSTTLLKESLVPGVLKPLDINIFFSLPRPQTGKKLLHLSGAYGINSLYFYATETKNKEYWTSPVYNKDTLSYLETGLNQTGNSRLPSLHLERRMVWKSFLKSWSGKVMVLDREGQNFQFRDTVEKQLAQEKEILFLFGPESGWKPEDILFFKESGFPLLSLGKINLRTEFAYSALLHQLFLIRN</sequence>
<comment type="catalytic activity">
    <reaction evidence="9 10">
        <text>uridine(1498) in 16S rRNA + S-adenosyl-L-methionine = N(3)-methyluridine(1498) in 16S rRNA + S-adenosyl-L-homocysteine + H(+)</text>
        <dbReference type="Rhea" id="RHEA:42920"/>
        <dbReference type="Rhea" id="RHEA-COMP:10283"/>
        <dbReference type="Rhea" id="RHEA-COMP:10284"/>
        <dbReference type="ChEBI" id="CHEBI:15378"/>
        <dbReference type="ChEBI" id="CHEBI:57856"/>
        <dbReference type="ChEBI" id="CHEBI:59789"/>
        <dbReference type="ChEBI" id="CHEBI:65315"/>
        <dbReference type="ChEBI" id="CHEBI:74502"/>
        <dbReference type="EC" id="2.1.1.193"/>
    </reaction>
</comment>
<dbReference type="Proteomes" id="UP000298125">
    <property type="component" value="Unassembled WGS sequence"/>
</dbReference>
<comment type="function">
    <text evidence="8 10">Specifically methylates the N3 position of the uracil ring of uridine 1498 (m3U1498) in 16S rRNA. Acts on the fully assembled 30S ribosomal subunit.</text>
</comment>
<comment type="similarity">
    <text evidence="2 10">Belongs to the RNA methyltransferase RsmE family.</text>
</comment>
<dbReference type="OrthoDB" id="344692at2"/>
<evidence type="ECO:0000256" key="6">
    <source>
        <dbReference type="ARBA" id="ARBA00022679"/>
    </source>
</evidence>
<dbReference type="GO" id="GO:0005737">
    <property type="term" value="C:cytoplasm"/>
    <property type="evidence" value="ECO:0007669"/>
    <property type="project" value="UniProtKB-SubCell"/>
</dbReference>
<evidence type="ECO:0000256" key="8">
    <source>
        <dbReference type="ARBA" id="ARBA00025699"/>
    </source>
</evidence>
<gene>
    <name evidence="12" type="ORF">EHQ49_14845</name>
</gene>
<keyword evidence="5 10" id="KW-0489">Methyltransferase</keyword>
<dbReference type="PANTHER" id="PTHR30027">
    <property type="entry name" value="RIBOSOMAL RNA SMALL SUBUNIT METHYLTRANSFERASE E"/>
    <property type="match status" value="1"/>
</dbReference>